<name>A0A366IF98_9FIRM</name>
<protein>
    <recommendedName>
        <fullName evidence="3">Ribosome hibernation promoting factor</fullName>
        <shortName evidence="3">HPF</shortName>
    </recommendedName>
</protein>
<dbReference type="NCBIfam" id="TIGR00741">
    <property type="entry name" value="yfiA"/>
    <property type="match status" value="1"/>
</dbReference>
<dbReference type="CDD" id="cd00552">
    <property type="entry name" value="RaiA"/>
    <property type="match status" value="1"/>
</dbReference>
<evidence type="ECO:0000313" key="6">
    <source>
        <dbReference type="Proteomes" id="UP000253490"/>
    </source>
</evidence>
<dbReference type="GO" id="GO:0022627">
    <property type="term" value="C:cytosolic small ribosomal subunit"/>
    <property type="evidence" value="ECO:0007669"/>
    <property type="project" value="TreeGrafter"/>
</dbReference>
<keyword evidence="1 3" id="KW-0963">Cytoplasm</keyword>
<reference evidence="5 6" key="1">
    <citation type="submission" date="2018-06" db="EMBL/GenBank/DDBJ databases">
        <title>Genomic Encyclopedia of Type Strains, Phase IV (KMG-IV): sequencing the most valuable type-strain genomes for metagenomic binning, comparative biology and taxonomic classification.</title>
        <authorList>
            <person name="Goeker M."/>
        </authorList>
    </citation>
    <scope>NUCLEOTIDE SEQUENCE [LARGE SCALE GENOMIC DNA]</scope>
    <source>
        <strain evidence="5 6">DSM 22112</strain>
    </source>
</reference>
<evidence type="ECO:0000259" key="4">
    <source>
        <dbReference type="Pfam" id="PF16321"/>
    </source>
</evidence>
<feature type="domain" description="Sigma 54 modulation/S30EA ribosomal protein C-terminal" evidence="4">
    <location>
        <begin position="115"/>
        <end position="170"/>
    </location>
</feature>
<dbReference type="Pfam" id="PF02482">
    <property type="entry name" value="Ribosomal_S30AE"/>
    <property type="match status" value="1"/>
</dbReference>
<dbReference type="GO" id="GO:0045900">
    <property type="term" value="P:negative regulation of translational elongation"/>
    <property type="evidence" value="ECO:0007669"/>
    <property type="project" value="TreeGrafter"/>
</dbReference>
<dbReference type="InterPro" id="IPR032528">
    <property type="entry name" value="Ribosom_S30AE_C"/>
</dbReference>
<evidence type="ECO:0000313" key="5">
    <source>
        <dbReference type="EMBL" id="RBP70053.1"/>
    </source>
</evidence>
<dbReference type="SUPFAM" id="SSF69754">
    <property type="entry name" value="Ribosome binding protein Y (YfiA homologue)"/>
    <property type="match status" value="1"/>
</dbReference>
<accession>A0A366IF98</accession>
<dbReference type="InterPro" id="IPR036567">
    <property type="entry name" value="RHF-like"/>
</dbReference>
<keyword evidence="2 3" id="KW-0810">Translation regulation</keyword>
<dbReference type="Gene3D" id="3.30.505.50">
    <property type="entry name" value="Sigma 54 modulation/S30EA ribosomal protein, C-terminal domain"/>
    <property type="match status" value="1"/>
</dbReference>
<dbReference type="OrthoDB" id="9794975at2"/>
<dbReference type="Proteomes" id="UP000253490">
    <property type="component" value="Unassembled WGS sequence"/>
</dbReference>
<evidence type="ECO:0000256" key="2">
    <source>
        <dbReference type="ARBA" id="ARBA00022845"/>
    </source>
</evidence>
<dbReference type="Gene3D" id="3.30.160.100">
    <property type="entry name" value="Ribosome hibernation promotion factor-like"/>
    <property type="match status" value="1"/>
</dbReference>
<dbReference type="InterPro" id="IPR050574">
    <property type="entry name" value="HPF/YfiA_ribosome-assoc"/>
</dbReference>
<proteinExistence type="inferred from homology"/>
<sequence length="175" mass="20227">MRVIVYGKNIEVTEGLRNMLEKKLSKLDKYFVPEVEATATLSTQKNMHILEVQIKINGSFLRAEEATDDMYGSIDKVVDKLEGQLRKHKTKIERKYKEQATIRFDSIPESGNNQEENRIVKTKRFPIKPMSPEEASLQMDLIGHNFFVFLNSESDEVNVVYKRKDGNYGLIEPTI</sequence>
<dbReference type="InterPro" id="IPR003489">
    <property type="entry name" value="RHF/RaiA"/>
</dbReference>
<gene>
    <name evidence="3" type="primary">hpf</name>
    <name evidence="5" type="ORF">DES36_101105</name>
</gene>
<dbReference type="PANTHER" id="PTHR33231">
    <property type="entry name" value="30S RIBOSOMAL PROTEIN"/>
    <property type="match status" value="1"/>
</dbReference>
<evidence type="ECO:0000256" key="1">
    <source>
        <dbReference type="ARBA" id="ARBA00022490"/>
    </source>
</evidence>
<comment type="subunit">
    <text evidence="3">Interacts with 100S ribosomes.</text>
</comment>
<dbReference type="InterPro" id="IPR038416">
    <property type="entry name" value="Ribosom_S30AE_C_sf"/>
</dbReference>
<comment type="function">
    <text evidence="3">Required for dimerization of active 70S ribosomes into 100S ribosomes in stationary phase; 100S ribosomes are translationally inactive and sometimes present during exponential growth.</text>
</comment>
<dbReference type="FunFam" id="3.30.505.50:FF:000001">
    <property type="entry name" value="Ribosome hibernation promoting factor"/>
    <property type="match status" value="1"/>
</dbReference>
<organism evidence="5 6">
    <name type="scientific">Alkalibaculum bacchi</name>
    <dbReference type="NCBI Taxonomy" id="645887"/>
    <lineage>
        <taxon>Bacteria</taxon>
        <taxon>Bacillati</taxon>
        <taxon>Bacillota</taxon>
        <taxon>Clostridia</taxon>
        <taxon>Eubacteriales</taxon>
        <taxon>Eubacteriaceae</taxon>
        <taxon>Alkalibaculum</taxon>
    </lineage>
</organism>
<comment type="subcellular location">
    <subcellularLocation>
        <location evidence="3">Cytoplasm</location>
    </subcellularLocation>
</comment>
<dbReference type="Pfam" id="PF16321">
    <property type="entry name" value="Ribosom_S30AE_C"/>
    <property type="match status" value="1"/>
</dbReference>
<dbReference type="GO" id="GO:0043024">
    <property type="term" value="F:ribosomal small subunit binding"/>
    <property type="evidence" value="ECO:0007669"/>
    <property type="project" value="TreeGrafter"/>
</dbReference>
<dbReference type="AlphaFoldDB" id="A0A366IF98"/>
<evidence type="ECO:0000256" key="3">
    <source>
        <dbReference type="HAMAP-Rule" id="MF_00839"/>
    </source>
</evidence>
<dbReference type="EMBL" id="QNRX01000001">
    <property type="protein sequence ID" value="RBP70053.1"/>
    <property type="molecule type" value="Genomic_DNA"/>
</dbReference>
<dbReference type="InterPro" id="IPR034694">
    <property type="entry name" value="HPF_long/plastid"/>
</dbReference>
<dbReference type="HAMAP" id="MF_00839">
    <property type="entry name" value="HPF"/>
    <property type="match status" value="1"/>
</dbReference>
<dbReference type="RefSeq" id="WP_113919265.1">
    <property type="nucleotide sequence ID" value="NZ_QNRX01000001.1"/>
</dbReference>
<comment type="caution">
    <text evidence="5">The sequence shown here is derived from an EMBL/GenBank/DDBJ whole genome shotgun (WGS) entry which is preliminary data.</text>
</comment>
<dbReference type="PANTHER" id="PTHR33231:SF1">
    <property type="entry name" value="30S RIBOSOMAL PROTEIN"/>
    <property type="match status" value="1"/>
</dbReference>
<keyword evidence="6" id="KW-1185">Reference proteome</keyword>
<comment type="similarity">
    <text evidence="3">Belongs to the HPF/YfiA ribosome-associated protein family. Long HPF subfamily.</text>
</comment>